<keyword evidence="1" id="KW-1133">Transmembrane helix</keyword>
<keyword evidence="4" id="KW-1185">Reference proteome</keyword>
<gene>
    <name evidence="3" type="ORF">ALGA_2971</name>
</gene>
<proteinExistence type="predicted"/>
<feature type="domain" description="DUF3592" evidence="2">
    <location>
        <begin position="42"/>
        <end position="111"/>
    </location>
</feature>
<dbReference type="OrthoDB" id="2242169at2"/>
<feature type="transmembrane region" description="Helical" evidence="1">
    <location>
        <begin position="122"/>
        <end position="141"/>
    </location>
</feature>
<evidence type="ECO:0000313" key="4">
    <source>
        <dbReference type="Proteomes" id="UP000218267"/>
    </source>
</evidence>
<accession>A0A1Y1CLK4</accession>
<name>A0A1Y1CLK4_9BACT</name>
<reference evidence="3 4" key="1">
    <citation type="journal article" date="2018" name="Mar. Genomics">
        <title>Complete genome sequence of Marinifilaceae bacterium strain SPP2, isolated from the Antarctic marine sediment.</title>
        <authorList>
            <person name="Watanabe M."/>
            <person name="Kojima H."/>
            <person name="Fukui M."/>
        </authorList>
    </citation>
    <scope>NUCLEOTIDE SEQUENCE [LARGE SCALE GENOMIC DNA]</scope>
    <source>
        <strain evidence="3 4">SPP2</strain>
    </source>
</reference>
<keyword evidence="1" id="KW-0812">Transmembrane</keyword>
<dbReference type="EMBL" id="AP018042">
    <property type="protein sequence ID" value="BAX81276.1"/>
    <property type="molecule type" value="Genomic_DNA"/>
</dbReference>
<protein>
    <recommendedName>
        <fullName evidence="2">DUF3592 domain-containing protein</fullName>
    </recommendedName>
</protein>
<evidence type="ECO:0000256" key="1">
    <source>
        <dbReference type="SAM" id="Phobius"/>
    </source>
</evidence>
<feature type="transmembrane region" description="Helical" evidence="1">
    <location>
        <begin position="9"/>
        <end position="29"/>
    </location>
</feature>
<organism evidence="3 4">
    <name type="scientific">Labilibaculum antarcticum</name>
    <dbReference type="NCBI Taxonomy" id="1717717"/>
    <lineage>
        <taxon>Bacteria</taxon>
        <taxon>Pseudomonadati</taxon>
        <taxon>Bacteroidota</taxon>
        <taxon>Bacteroidia</taxon>
        <taxon>Marinilabiliales</taxon>
        <taxon>Marinifilaceae</taxon>
        <taxon>Labilibaculum</taxon>
    </lineage>
</organism>
<dbReference type="Proteomes" id="UP000218267">
    <property type="component" value="Chromosome"/>
</dbReference>
<dbReference type="InterPro" id="IPR021994">
    <property type="entry name" value="DUF3592"/>
</dbReference>
<dbReference type="AlphaFoldDB" id="A0A1Y1CLK4"/>
<sequence>MKKKTIKIISYLFAGVGIIFLLFGMNGTWDNISFIKKSTETLGTVVDMKVKDKTDSEGVSQTYYYPVVEYTDANGAQHVLNSSMGSGRPECEIGEGIQVLYLPENPSDGKIGTFGHMWGGMLIVWILAIVFIITGFLIEFFSKRDKRRKKKAERYSATVDAKVSEVIYNTSVEVNGRSPFQIHAQWHDEQSNKIYIFKSKNFWFDPSEFLHDTIAVKADPANYKKYWMDTSFIPEMAE</sequence>
<evidence type="ECO:0000313" key="3">
    <source>
        <dbReference type="EMBL" id="BAX81276.1"/>
    </source>
</evidence>
<keyword evidence="1" id="KW-0472">Membrane</keyword>
<evidence type="ECO:0000259" key="2">
    <source>
        <dbReference type="Pfam" id="PF12158"/>
    </source>
</evidence>
<dbReference type="KEGG" id="mbas:ALGA_2971"/>
<reference evidence="4" key="2">
    <citation type="journal article" date="2020" name="Antonie Van Leeuwenhoek">
        <title>Labilibaculum antarcticum sp. nov., a novel facultative anaerobic, psychrotorelant bacterium isolated from marine sediment of Antarctica.</title>
        <authorList>
            <person name="Watanabe M."/>
            <person name="Kojima H."/>
            <person name="Fukui M."/>
        </authorList>
    </citation>
    <scope>NUCLEOTIDE SEQUENCE [LARGE SCALE GENOMIC DNA]</scope>
    <source>
        <strain evidence="4">SPP2</strain>
    </source>
</reference>
<dbReference type="Pfam" id="PF12158">
    <property type="entry name" value="DUF3592"/>
    <property type="match status" value="1"/>
</dbReference>
<dbReference type="RefSeq" id="WP_096430488.1">
    <property type="nucleotide sequence ID" value="NZ_AP018042.1"/>
</dbReference>